<proteinExistence type="predicted"/>
<dbReference type="STRING" id="47428.A0A284RSQ6"/>
<reference evidence="3" key="1">
    <citation type="journal article" date="2017" name="Nat. Ecol. Evol.">
        <title>Genome expansion and lineage-specific genetic innovations in the forest pathogenic fungi Armillaria.</title>
        <authorList>
            <person name="Sipos G."/>
            <person name="Prasanna A.N."/>
            <person name="Walter M.C."/>
            <person name="O'Connor E."/>
            <person name="Balint B."/>
            <person name="Krizsan K."/>
            <person name="Kiss B."/>
            <person name="Hess J."/>
            <person name="Varga T."/>
            <person name="Slot J."/>
            <person name="Riley R."/>
            <person name="Boka B."/>
            <person name="Rigling D."/>
            <person name="Barry K."/>
            <person name="Lee J."/>
            <person name="Mihaltcheva S."/>
            <person name="LaButti K."/>
            <person name="Lipzen A."/>
            <person name="Waldron R."/>
            <person name="Moloney N.M."/>
            <person name="Sperisen C."/>
            <person name="Kredics L."/>
            <person name="Vagvoelgyi C."/>
            <person name="Patrignani A."/>
            <person name="Fitzpatrick D."/>
            <person name="Nagy I."/>
            <person name="Doyle S."/>
            <person name="Anderson J.B."/>
            <person name="Grigoriev I.V."/>
            <person name="Gueldener U."/>
            <person name="Muensterkoetter M."/>
            <person name="Nagy L.G."/>
        </authorList>
    </citation>
    <scope>NUCLEOTIDE SEQUENCE [LARGE SCALE GENOMIC DNA]</scope>
    <source>
        <strain evidence="3">C18/9</strain>
    </source>
</reference>
<dbReference type="AlphaFoldDB" id="A0A284RSQ6"/>
<keyword evidence="3" id="KW-1185">Reference proteome</keyword>
<evidence type="ECO:0000313" key="2">
    <source>
        <dbReference type="EMBL" id="SJL11786.1"/>
    </source>
</evidence>
<dbReference type="Proteomes" id="UP000219338">
    <property type="component" value="Unassembled WGS sequence"/>
</dbReference>
<evidence type="ECO:0000256" key="1">
    <source>
        <dbReference type="SAM" id="MobiDB-lite"/>
    </source>
</evidence>
<protein>
    <submittedName>
        <fullName evidence="2">Uncharacterized protein</fullName>
    </submittedName>
</protein>
<name>A0A284RSQ6_ARMOS</name>
<dbReference type="OrthoDB" id="427186at2759"/>
<sequence>MYPGDDERIAANYTEAKVNVNSDEGSKDMEERKEEVDLYGQEGTSVWSYGLYHGLDSGPIHGSMPLPDTSVDAGGQYITLVPLHEDKSTGKRAIGGTRAPQMKELTPDQDTLSKPGFKLFLE</sequence>
<dbReference type="EMBL" id="FUEG01000015">
    <property type="protein sequence ID" value="SJL11786.1"/>
    <property type="molecule type" value="Genomic_DNA"/>
</dbReference>
<gene>
    <name evidence="2" type="ORF">ARMOST_15195</name>
</gene>
<accession>A0A284RSQ6</accession>
<evidence type="ECO:0000313" key="3">
    <source>
        <dbReference type="Proteomes" id="UP000219338"/>
    </source>
</evidence>
<feature type="region of interest" description="Disordered" evidence="1">
    <location>
        <begin position="88"/>
        <end position="117"/>
    </location>
</feature>
<organism evidence="2 3">
    <name type="scientific">Armillaria ostoyae</name>
    <name type="common">Armillaria root rot fungus</name>
    <dbReference type="NCBI Taxonomy" id="47428"/>
    <lineage>
        <taxon>Eukaryota</taxon>
        <taxon>Fungi</taxon>
        <taxon>Dikarya</taxon>
        <taxon>Basidiomycota</taxon>
        <taxon>Agaricomycotina</taxon>
        <taxon>Agaricomycetes</taxon>
        <taxon>Agaricomycetidae</taxon>
        <taxon>Agaricales</taxon>
        <taxon>Marasmiineae</taxon>
        <taxon>Physalacriaceae</taxon>
        <taxon>Armillaria</taxon>
    </lineage>
</organism>